<proteinExistence type="predicted"/>
<dbReference type="CDD" id="cd12148">
    <property type="entry name" value="fungal_TF_MHR"/>
    <property type="match status" value="1"/>
</dbReference>
<feature type="region of interest" description="Disordered" evidence="7">
    <location>
        <begin position="219"/>
        <end position="280"/>
    </location>
</feature>
<evidence type="ECO:0000313" key="10">
    <source>
        <dbReference type="Proteomes" id="UP001149163"/>
    </source>
</evidence>
<feature type="compositionally biased region" description="Polar residues" evidence="7">
    <location>
        <begin position="335"/>
        <end position="350"/>
    </location>
</feature>
<feature type="domain" description="Zn(2)-C6 fungal-type" evidence="8">
    <location>
        <begin position="105"/>
        <end position="135"/>
    </location>
</feature>
<dbReference type="SMART" id="SM00906">
    <property type="entry name" value="Fungal_trans"/>
    <property type="match status" value="1"/>
</dbReference>
<gene>
    <name evidence="9" type="ORF">N7482_006307</name>
</gene>
<reference evidence="9" key="2">
    <citation type="journal article" date="2023" name="IMA Fungus">
        <title>Comparative genomic study of the Penicillium genus elucidates a diverse pangenome and 15 lateral gene transfer events.</title>
        <authorList>
            <person name="Petersen C."/>
            <person name="Sorensen T."/>
            <person name="Nielsen M.R."/>
            <person name="Sondergaard T.E."/>
            <person name="Sorensen J.L."/>
            <person name="Fitzpatrick D.A."/>
            <person name="Frisvad J.C."/>
            <person name="Nielsen K.L."/>
        </authorList>
    </citation>
    <scope>NUCLEOTIDE SEQUENCE</scope>
    <source>
        <strain evidence="9">IBT 26290</strain>
    </source>
</reference>
<dbReference type="SMART" id="SM00066">
    <property type="entry name" value="GAL4"/>
    <property type="match status" value="1"/>
</dbReference>
<dbReference type="PANTHER" id="PTHR31001">
    <property type="entry name" value="UNCHARACTERIZED TRANSCRIPTIONAL REGULATORY PROTEIN"/>
    <property type="match status" value="1"/>
</dbReference>
<dbReference type="EMBL" id="JAPQKN010000003">
    <property type="protein sequence ID" value="KAJ5167526.1"/>
    <property type="molecule type" value="Genomic_DNA"/>
</dbReference>
<feature type="region of interest" description="Disordered" evidence="7">
    <location>
        <begin position="56"/>
        <end position="99"/>
    </location>
</feature>
<feature type="region of interest" description="Disordered" evidence="7">
    <location>
        <begin position="328"/>
        <end position="368"/>
    </location>
</feature>
<dbReference type="GeneID" id="81427608"/>
<dbReference type="PROSITE" id="PS00463">
    <property type="entry name" value="ZN2_CY6_FUNGAL_1"/>
    <property type="match status" value="1"/>
</dbReference>
<dbReference type="GO" id="GO:0008270">
    <property type="term" value="F:zinc ion binding"/>
    <property type="evidence" value="ECO:0007669"/>
    <property type="project" value="InterPro"/>
</dbReference>
<feature type="compositionally biased region" description="Low complexity" evidence="7">
    <location>
        <begin position="78"/>
        <end position="95"/>
    </location>
</feature>
<feature type="compositionally biased region" description="Low complexity" evidence="7">
    <location>
        <begin position="252"/>
        <end position="267"/>
    </location>
</feature>
<dbReference type="Pfam" id="PF04082">
    <property type="entry name" value="Fungal_trans"/>
    <property type="match status" value="1"/>
</dbReference>
<evidence type="ECO:0000256" key="1">
    <source>
        <dbReference type="ARBA" id="ARBA00004123"/>
    </source>
</evidence>
<dbReference type="GO" id="GO:0000981">
    <property type="term" value="F:DNA-binding transcription factor activity, RNA polymerase II-specific"/>
    <property type="evidence" value="ECO:0007669"/>
    <property type="project" value="InterPro"/>
</dbReference>
<evidence type="ECO:0000256" key="4">
    <source>
        <dbReference type="ARBA" id="ARBA00023125"/>
    </source>
</evidence>
<dbReference type="PROSITE" id="PS50048">
    <property type="entry name" value="ZN2_CY6_FUNGAL_2"/>
    <property type="match status" value="1"/>
</dbReference>
<accession>A0A9W9I436</accession>
<keyword evidence="3" id="KW-0805">Transcription regulation</keyword>
<dbReference type="InterPro" id="IPR050613">
    <property type="entry name" value="Sec_Metabolite_Reg"/>
</dbReference>
<feature type="region of interest" description="Disordered" evidence="7">
    <location>
        <begin position="1033"/>
        <end position="1056"/>
    </location>
</feature>
<evidence type="ECO:0000256" key="5">
    <source>
        <dbReference type="ARBA" id="ARBA00023163"/>
    </source>
</evidence>
<evidence type="ECO:0000256" key="6">
    <source>
        <dbReference type="ARBA" id="ARBA00023242"/>
    </source>
</evidence>
<organism evidence="9 10">
    <name type="scientific">Penicillium canariense</name>
    <dbReference type="NCBI Taxonomy" id="189055"/>
    <lineage>
        <taxon>Eukaryota</taxon>
        <taxon>Fungi</taxon>
        <taxon>Dikarya</taxon>
        <taxon>Ascomycota</taxon>
        <taxon>Pezizomycotina</taxon>
        <taxon>Eurotiomycetes</taxon>
        <taxon>Eurotiomycetidae</taxon>
        <taxon>Eurotiales</taxon>
        <taxon>Aspergillaceae</taxon>
        <taxon>Penicillium</taxon>
    </lineage>
</organism>
<evidence type="ECO:0000259" key="8">
    <source>
        <dbReference type="PROSITE" id="PS50048"/>
    </source>
</evidence>
<dbReference type="Gene3D" id="4.10.240.10">
    <property type="entry name" value="Zn(2)-C6 fungal-type DNA-binding domain"/>
    <property type="match status" value="1"/>
</dbReference>
<keyword evidence="5" id="KW-0804">Transcription</keyword>
<comment type="caution">
    <text evidence="9">The sequence shown here is derived from an EMBL/GenBank/DDBJ whole genome shotgun (WGS) entry which is preliminary data.</text>
</comment>
<evidence type="ECO:0000256" key="3">
    <source>
        <dbReference type="ARBA" id="ARBA00023015"/>
    </source>
</evidence>
<dbReference type="RefSeq" id="XP_056543987.1">
    <property type="nucleotide sequence ID" value="XM_056688432.1"/>
</dbReference>
<dbReference type="InterPro" id="IPR036864">
    <property type="entry name" value="Zn2-C6_fun-type_DNA-bd_sf"/>
</dbReference>
<reference evidence="9" key="1">
    <citation type="submission" date="2022-11" db="EMBL/GenBank/DDBJ databases">
        <authorList>
            <person name="Petersen C."/>
        </authorList>
    </citation>
    <scope>NUCLEOTIDE SEQUENCE</scope>
    <source>
        <strain evidence="9">IBT 26290</strain>
    </source>
</reference>
<keyword evidence="4" id="KW-0238">DNA-binding</keyword>
<dbReference type="GO" id="GO:0005634">
    <property type="term" value="C:nucleus"/>
    <property type="evidence" value="ECO:0007669"/>
    <property type="project" value="UniProtKB-SubCell"/>
</dbReference>
<dbReference type="InterPro" id="IPR007219">
    <property type="entry name" value="XnlR_reg_dom"/>
</dbReference>
<dbReference type="OrthoDB" id="3989227at2759"/>
<evidence type="ECO:0000313" key="9">
    <source>
        <dbReference type="EMBL" id="KAJ5167526.1"/>
    </source>
</evidence>
<dbReference type="CDD" id="cd00067">
    <property type="entry name" value="GAL4"/>
    <property type="match status" value="1"/>
</dbReference>
<dbReference type="GO" id="GO:0006351">
    <property type="term" value="P:DNA-templated transcription"/>
    <property type="evidence" value="ECO:0007669"/>
    <property type="project" value="InterPro"/>
</dbReference>
<feature type="compositionally biased region" description="Pro residues" evidence="7">
    <location>
        <begin position="56"/>
        <end position="77"/>
    </location>
</feature>
<comment type="subcellular location">
    <subcellularLocation>
        <location evidence="1">Nucleus</location>
    </subcellularLocation>
</comment>
<sequence length="1183" mass="129539">MPDCSGAYLKVNVDAVIRRFGTGEHPVIPRNSQFAIRIPQVVQFAVPSALLPPPFAPPSVPGTMDPSPPNVQPPPSASPSGRAPSSARGPSAGGRQITRNRASYSCHTCRRRKVKCDKVHPVCGNCAKTGAQCLYDASSISQKAESAHEGPTRFGYGVKRRRETPRTLEEDVDELQSMYGHLKREGSPGSQKADPRAIEARLDKLMSMIERLGGNTQALEEAERQGVAPPSGVESAHLEELRQSGSIRNGQPVSSRPSSPRRVAAESSGDEFPIPSGQATDLVDPIGSLNLGHLSLEDGGRSRYVGTTYWAYISHEINDLNQLLRDQNRSHDVSSENANDGPNDPANGSQRPWKEPIDSSVYSATSRSRGGAFQQSIILPSGDSPSVNEKVVEPEMLEHVPTRRQSHILYKGFMSGVHAISPVVHPPTILKLYNAFWDWYDYTSYSGEPCPNPSFIPLLYAIWYGGSVTISIRTIKAEFNAPSRFSLSTMYSEEVTRWLTKISFPRSPSLQGLAAYLIVQTILSKEEEPLTSSLFVSLAMRVAQTMGLHRDPAKFGIEPCEAEYRRRLWWHIMHMDGVVAMSSGLPPLVGDENYWDVGETSEIKDTLLGTPAAERYEQLLATNQRLPDNPDDPSVCGGPSMVNVFYLTTKGKYTMARAVRRILKIQLGTKPVTRRDMEELRAILLELQLKLNSIVNRIPEGQPTNNASVSLGRALSMSKSPVEARSTEIELPGEGPNGCPEQYHTPVLVSFHKWARIILSLYIDKAFCVAYQPFLKNARSRIWPAARQSALRHCHGFMEKFIQLATDPDFQPFQWSWPGNHQPMHATMIMLIDLYERPYSPEASKSRAFIDRILALSGPDGGVVGGEDGISTQRPLKDGGREAWDMIRRLRQKAWQKAGLNPQLLWTEQDQIQAGIASPAGENRGSCYSGTSSVPGSPMISAMPPRQPSAPDRQLAEFNRMFYSMTRSHIRPNPAVSAASVRPSPLRYSYQLPPPYQTSDPLPTPQYDPTPAAVTLPAANTLATSATMVTSPEVASSLESTPSSTHSAAAPSAAPVARPQQILSHIAASPGMSFMDPVTPNSPSMGVPTPPSMVDPNLNFDWDQWDAVFGQHLPVADELMELDPVSGLEFANLRVPAANADDGILYNGQLGAPSPVDVNIPPAWTDNVSGNVGVPSSDWTDYY</sequence>
<name>A0A9W9I436_9EURO</name>
<keyword evidence="10" id="KW-1185">Reference proteome</keyword>
<dbReference type="Pfam" id="PF00172">
    <property type="entry name" value="Zn_clus"/>
    <property type="match status" value="1"/>
</dbReference>
<keyword evidence="6" id="KW-0539">Nucleus</keyword>
<dbReference type="InterPro" id="IPR001138">
    <property type="entry name" value="Zn2Cys6_DnaBD"/>
</dbReference>
<keyword evidence="2" id="KW-0479">Metal-binding</keyword>
<dbReference type="AlphaFoldDB" id="A0A9W9I436"/>
<dbReference type="PANTHER" id="PTHR31001:SF79">
    <property type="entry name" value="ZN(II)2CYS6 TRANSCRIPTION FACTOR (EUROFUNG)"/>
    <property type="match status" value="1"/>
</dbReference>
<dbReference type="Proteomes" id="UP001149163">
    <property type="component" value="Unassembled WGS sequence"/>
</dbReference>
<dbReference type="SUPFAM" id="SSF57701">
    <property type="entry name" value="Zn2/Cys6 DNA-binding domain"/>
    <property type="match status" value="1"/>
</dbReference>
<evidence type="ECO:0000256" key="7">
    <source>
        <dbReference type="SAM" id="MobiDB-lite"/>
    </source>
</evidence>
<dbReference type="GO" id="GO:0003677">
    <property type="term" value="F:DNA binding"/>
    <property type="evidence" value="ECO:0007669"/>
    <property type="project" value="UniProtKB-KW"/>
</dbReference>
<protein>
    <recommendedName>
        <fullName evidence="8">Zn(2)-C6 fungal-type domain-containing protein</fullName>
    </recommendedName>
</protein>
<feature type="compositionally biased region" description="Low complexity" evidence="7">
    <location>
        <begin position="1036"/>
        <end position="1055"/>
    </location>
</feature>
<evidence type="ECO:0000256" key="2">
    <source>
        <dbReference type="ARBA" id="ARBA00022723"/>
    </source>
</evidence>